<dbReference type="Proteomes" id="UP001381003">
    <property type="component" value="Chromosome"/>
</dbReference>
<name>A0ABZ2FE76_9MICO</name>
<feature type="transmembrane region" description="Helical" evidence="1">
    <location>
        <begin position="163"/>
        <end position="181"/>
    </location>
</feature>
<evidence type="ECO:0000256" key="1">
    <source>
        <dbReference type="SAM" id="Phobius"/>
    </source>
</evidence>
<dbReference type="RefSeq" id="WP_338537938.1">
    <property type="nucleotide sequence ID" value="NZ_CP104874.1"/>
</dbReference>
<gene>
    <name evidence="2" type="ORF">N5P18_13405</name>
</gene>
<evidence type="ECO:0008006" key="4">
    <source>
        <dbReference type="Google" id="ProtNLM"/>
    </source>
</evidence>
<feature type="transmembrane region" description="Helical" evidence="1">
    <location>
        <begin position="240"/>
        <end position="257"/>
    </location>
</feature>
<feature type="transmembrane region" description="Helical" evidence="1">
    <location>
        <begin position="188"/>
        <end position="205"/>
    </location>
</feature>
<accession>A0ABZ2FE76</accession>
<feature type="transmembrane region" description="Helical" evidence="1">
    <location>
        <begin position="63"/>
        <end position="81"/>
    </location>
</feature>
<feature type="transmembrane region" description="Helical" evidence="1">
    <location>
        <begin position="263"/>
        <end position="281"/>
    </location>
</feature>
<feature type="transmembrane region" description="Helical" evidence="1">
    <location>
        <begin position="211"/>
        <end position="228"/>
    </location>
</feature>
<keyword evidence="3" id="KW-1185">Reference proteome</keyword>
<reference evidence="2 3" key="1">
    <citation type="submission" date="2022-09" db="EMBL/GenBank/DDBJ databases">
        <title>Complete genome sequence of Janibacter terrae strain COS04-44, PCL-degrading bacteria isolated from oil spilled coast.</title>
        <authorList>
            <person name="Park H."/>
            <person name="Kim J.Y."/>
            <person name="An S.H."/>
            <person name="Lee C.M."/>
            <person name="Weon H.-Y."/>
        </authorList>
    </citation>
    <scope>NUCLEOTIDE SEQUENCE [LARGE SCALE GENOMIC DNA]</scope>
    <source>
        <strain evidence="2 3">COS04-44</strain>
    </source>
</reference>
<evidence type="ECO:0000313" key="2">
    <source>
        <dbReference type="EMBL" id="WWF04669.1"/>
    </source>
</evidence>
<evidence type="ECO:0000313" key="3">
    <source>
        <dbReference type="Proteomes" id="UP001381003"/>
    </source>
</evidence>
<feature type="transmembrane region" description="Helical" evidence="1">
    <location>
        <begin position="126"/>
        <end position="151"/>
    </location>
</feature>
<keyword evidence="1" id="KW-0472">Membrane</keyword>
<organism evidence="2 3">
    <name type="scientific">Janibacter terrae</name>
    <dbReference type="NCBI Taxonomy" id="103817"/>
    <lineage>
        <taxon>Bacteria</taxon>
        <taxon>Bacillati</taxon>
        <taxon>Actinomycetota</taxon>
        <taxon>Actinomycetes</taxon>
        <taxon>Micrococcales</taxon>
        <taxon>Intrasporangiaceae</taxon>
        <taxon>Janibacter</taxon>
    </lineage>
</organism>
<protein>
    <recommendedName>
        <fullName evidence="4">DUF2157 domain-containing protein</fullName>
    </recommendedName>
</protein>
<keyword evidence="1" id="KW-1133">Transmembrane helix</keyword>
<dbReference type="EMBL" id="CP104874">
    <property type="protein sequence ID" value="WWF04669.1"/>
    <property type="molecule type" value="Genomic_DNA"/>
</dbReference>
<keyword evidence="1" id="KW-0812">Transmembrane</keyword>
<feature type="transmembrane region" description="Helical" evidence="1">
    <location>
        <begin position="311"/>
        <end position="333"/>
    </location>
</feature>
<sequence>MGRRAYEAPLPLRSRQIADDLVRAGVVAEGDRDRAGAVLARHVDVGPEPATARPPAGRIAAEIAGYLGGILVIAAAAVFLASQWSRMGPGTRVAALLVSALVLAAGAVAVRLTARSAATLPELARQARLLLAGTLAVAAAAVAGGAAGVWATHVLDLREPYTVSIGFGTACALMVLGYRFVPTGLGQLGAAFTAAITTMTLALGPDASDNAPLVAAASLLGLAAAWIALTETGLWRETHLGRAVGGVLAILGAQVAMGWEHAWVSYALLAVVGVLGFLAYVRTQSWPYVGVGVVALTMAATEAAVDYSDGALGAAGALLVAGAVLLVASAAGLRLRAKGDHPVAAG</sequence>
<proteinExistence type="predicted"/>
<feature type="transmembrane region" description="Helical" evidence="1">
    <location>
        <begin position="93"/>
        <end position="114"/>
    </location>
</feature>
<feature type="transmembrane region" description="Helical" evidence="1">
    <location>
        <begin position="288"/>
        <end position="305"/>
    </location>
</feature>